<keyword evidence="4" id="KW-0677">Repeat</keyword>
<dbReference type="InterPro" id="IPR002048">
    <property type="entry name" value="EF_hand_dom"/>
</dbReference>
<dbReference type="InterPro" id="IPR012008">
    <property type="entry name" value="Ser/Thr-Pase_EF-hand_contain"/>
</dbReference>
<comment type="cofactor">
    <cofactor evidence="1">
        <name>Mn(2+)</name>
        <dbReference type="ChEBI" id="CHEBI:29035"/>
    </cofactor>
</comment>
<dbReference type="PROSITE" id="PS50222">
    <property type="entry name" value="EF_HAND_2"/>
    <property type="match status" value="3"/>
</dbReference>
<evidence type="ECO:0000256" key="10">
    <source>
        <dbReference type="PIRNR" id="PIRNR000912"/>
    </source>
</evidence>
<keyword evidence="7 10" id="KW-0464">Manganese</keyword>
<dbReference type="PANTHER" id="PTHR45668">
    <property type="entry name" value="SERINE/THREONINE-PROTEIN PHOSPHATASE 5-RELATED"/>
    <property type="match status" value="1"/>
</dbReference>
<dbReference type="CDD" id="cd00051">
    <property type="entry name" value="EFh"/>
    <property type="match status" value="1"/>
</dbReference>
<dbReference type="SMART" id="SM00054">
    <property type="entry name" value="EFh"/>
    <property type="match status" value="3"/>
</dbReference>
<organism evidence="12">
    <name type="scientific">Cyprideis torosa</name>
    <dbReference type="NCBI Taxonomy" id="163714"/>
    <lineage>
        <taxon>Eukaryota</taxon>
        <taxon>Metazoa</taxon>
        <taxon>Ecdysozoa</taxon>
        <taxon>Arthropoda</taxon>
        <taxon>Crustacea</taxon>
        <taxon>Oligostraca</taxon>
        <taxon>Ostracoda</taxon>
        <taxon>Podocopa</taxon>
        <taxon>Podocopida</taxon>
        <taxon>Cytherocopina</taxon>
        <taxon>Cytheroidea</taxon>
        <taxon>Cytherideidae</taxon>
        <taxon>Cyprideis</taxon>
    </lineage>
</organism>
<dbReference type="EMBL" id="OB660130">
    <property type="protein sequence ID" value="CAD7222967.1"/>
    <property type="molecule type" value="Genomic_DNA"/>
</dbReference>
<dbReference type="InterPro" id="IPR029052">
    <property type="entry name" value="Metallo-depent_PP-like"/>
</dbReference>
<dbReference type="SUPFAM" id="SSF47473">
    <property type="entry name" value="EF-hand"/>
    <property type="match status" value="1"/>
</dbReference>
<keyword evidence="5 10" id="KW-0378">Hydrolase</keyword>
<evidence type="ECO:0000256" key="5">
    <source>
        <dbReference type="ARBA" id="ARBA00022801"/>
    </source>
</evidence>
<dbReference type="InterPro" id="IPR006186">
    <property type="entry name" value="Ser/Thr-sp_prot-phosphatase"/>
</dbReference>
<evidence type="ECO:0000256" key="7">
    <source>
        <dbReference type="ARBA" id="ARBA00023211"/>
    </source>
</evidence>
<evidence type="ECO:0000256" key="1">
    <source>
        <dbReference type="ARBA" id="ARBA00001936"/>
    </source>
</evidence>
<dbReference type="SUPFAM" id="SSF56300">
    <property type="entry name" value="Metallo-dependent phosphatases"/>
    <property type="match status" value="1"/>
</dbReference>
<evidence type="ECO:0000256" key="9">
    <source>
        <dbReference type="ARBA" id="ARBA00048336"/>
    </source>
</evidence>
<accession>A0A7R8W1B8</accession>
<dbReference type="PIRSF" id="PIRSF000912">
    <property type="entry name" value="PPEF"/>
    <property type="match status" value="1"/>
</dbReference>
<dbReference type="PRINTS" id="PR00114">
    <property type="entry name" value="STPHPHTASE"/>
</dbReference>
<dbReference type="InterPro" id="IPR051134">
    <property type="entry name" value="PPP_phosphatase"/>
</dbReference>
<comment type="catalytic activity">
    <reaction evidence="9 10 11">
        <text>O-phospho-L-threonyl-[protein] + H2O = L-threonyl-[protein] + phosphate</text>
        <dbReference type="Rhea" id="RHEA:47004"/>
        <dbReference type="Rhea" id="RHEA-COMP:11060"/>
        <dbReference type="Rhea" id="RHEA-COMP:11605"/>
        <dbReference type="ChEBI" id="CHEBI:15377"/>
        <dbReference type="ChEBI" id="CHEBI:30013"/>
        <dbReference type="ChEBI" id="CHEBI:43474"/>
        <dbReference type="ChEBI" id="CHEBI:61977"/>
        <dbReference type="EC" id="3.1.3.16"/>
    </reaction>
</comment>
<dbReference type="PROSITE" id="PS00125">
    <property type="entry name" value="SER_THR_PHOSPHATASE"/>
    <property type="match status" value="1"/>
</dbReference>
<evidence type="ECO:0000256" key="6">
    <source>
        <dbReference type="ARBA" id="ARBA00022837"/>
    </source>
</evidence>
<keyword evidence="6" id="KW-0106">Calcium</keyword>
<reference evidence="12" key="1">
    <citation type="submission" date="2020-11" db="EMBL/GenBank/DDBJ databases">
        <authorList>
            <person name="Tran Van P."/>
        </authorList>
    </citation>
    <scope>NUCLEOTIDE SEQUENCE</scope>
</reference>
<dbReference type="SMART" id="SM00156">
    <property type="entry name" value="PP2Ac"/>
    <property type="match status" value="1"/>
</dbReference>
<dbReference type="GO" id="GO:0030145">
    <property type="term" value="F:manganese ion binding"/>
    <property type="evidence" value="ECO:0007669"/>
    <property type="project" value="UniProtKB-UniRule"/>
</dbReference>
<sequence>MGCNASLVRCTDADTIRKSTSGGQFRLDQRRLSIYWTEWVPPETAFRAALLIQRWYRRYRAKLEIKRRYTWSIFQSLEYSGENDQLRLYEFFNALLGHAAEFKSDNKPKVKQDLTRRESLSCLEILKIPVENSYCGVRLTFPLKVGDLELLIDCFKGKREKLHVYYVARILTDAVDILRHQSSVRAASTAFSRQITIVGDLHGQLEDLLVIFYKNGLPGNDNPYVFNGDYVDRGRNSLEVFLLLLACLLVSPENVFLNRGNHEDLIMNARYGFIKEVHSKFKPHASTLLHLIEEVYRFLPLATLIDKKILVAHGGISEGLDLNLLTRTKRSKVVDLTWSDPVKSEGCKPNELRGGGMIFGPDITRTFCQKYQLQMIIRSHECKIEGYEYMHSHKILTIFSASNYYERGSNKGAYVRLLGPDLVPYFTQYTTQPSPRGRVPIRDTPILEVQRAKQRSSHSVDFIVEATCTHSCQSEQHVAIRFPIQVESSAMKELREKIQNSAEQILDLCQQYDIDRTGYISPRDWCQAMEKGTSLCLPWRMLRPSLVPLNTQGLIDYSALFVLEQPERGQLGGDKGGVVDALYRNKSSLEAIFHIMDADHSGTVSIDEFSTTCELLSQYLPSPIPPSTMLELARSIDLNKDGFITLHEFLETFRLVDQAISRTKMAESL</sequence>
<dbReference type="PROSITE" id="PS00018">
    <property type="entry name" value="EF_HAND_1"/>
    <property type="match status" value="3"/>
</dbReference>
<dbReference type="PANTHER" id="PTHR45668:SF3">
    <property type="entry name" value="SERINE_THREONINE-PROTEIN PHOSPHATASE RDGC"/>
    <property type="match status" value="1"/>
</dbReference>
<keyword evidence="3 10" id="KW-0479">Metal-binding</keyword>
<proteinExistence type="inferred from homology"/>
<comment type="catalytic activity">
    <reaction evidence="8">
        <text>O-phospho-L-seryl-[protein] + H2O = L-seryl-[protein] + phosphate</text>
        <dbReference type="Rhea" id="RHEA:20629"/>
        <dbReference type="Rhea" id="RHEA-COMP:9863"/>
        <dbReference type="Rhea" id="RHEA-COMP:11604"/>
        <dbReference type="ChEBI" id="CHEBI:15377"/>
        <dbReference type="ChEBI" id="CHEBI:29999"/>
        <dbReference type="ChEBI" id="CHEBI:43474"/>
        <dbReference type="ChEBI" id="CHEBI:83421"/>
        <dbReference type="EC" id="3.1.3.16"/>
    </reaction>
</comment>
<evidence type="ECO:0000256" key="8">
    <source>
        <dbReference type="ARBA" id="ARBA00047761"/>
    </source>
</evidence>
<evidence type="ECO:0000256" key="3">
    <source>
        <dbReference type="ARBA" id="ARBA00022723"/>
    </source>
</evidence>
<evidence type="ECO:0000256" key="11">
    <source>
        <dbReference type="RuleBase" id="RU004273"/>
    </source>
</evidence>
<dbReference type="Pfam" id="PF13499">
    <property type="entry name" value="EF-hand_7"/>
    <property type="match status" value="1"/>
</dbReference>
<protein>
    <recommendedName>
        <fullName evidence="10">Serine/threonine-protein phosphatase with EF-hands</fullName>
        <ecNumber evidence="10">3.1.3.16</ecNumber>
    </recommendedName>
</protein>
<name>A0A7R8W1B8_9CRUS</name>
<dbReference type="EC" id="3.1.3.16" evidence="10"/>
<dbReference type="Gene3D" id="3.60.21.10">
    <property type="match status" value="1"/>
</dbReference>
<dbReference type="InterPro" id="IPR018247">
    <property type="entry name" value="EF_Hand_1_Ca_BS"/>
</dbReference>
<dbReference type="GO" id="GO:0050906">
    <property type="term" value="P:detection of stimulus involved in sensory perception"/>
    <property type="evidence" value="ECO:0007669"/>
    <property type="project" value="UniProtKB-UniRule"/>
</dbReference>
<evidence type="ECO:0000256" key="4">
    <source>
        <dbReference type="ARBA" id="ARBA00022737"/>
    </source>
</evidence>
<dbReference type="Pfam" id="PF00149">
    <property type="entry name" value="Metallophos"/>
    <property type="match status" value="1"/>
</dbReference>
<comment type="similarity">
    <text evidence="2 10 11">Belongs to the PPP phosphatase family.</text>
</comment>
<dbReference type="GO" id="GO:0004722">
    <property type="term" value="F:protein serine/threonine phosphatase activity"/>
    <property type="evidence" value="ECO:0007669"/>
    <property type="project" value="UniProtKB-EC"/>
</dbReference>
<dbReference type="InterPro" id="IPR011992">
    <property type="entry name" value="EF-hand-dom_pair"/>
</dbReference>
<gene>
    <name evidence="12" type="ORF">CTOB1V02_LOCUS963</name>
</gene>
<dbReference type="AlphaFoldDB" id="A0A7R8W1B8"/>
<dbReference type="OrthoDB" id="442428at2759"/>
<dbReference type="GO" id="GO:0005509">
    <property type="term" value="F:calcium ion binding"/>
    <property type="evidence" value="ECO:0007669"/>
    <property type="project" value="UniProtKB-UniRule"/>
</dbReference>
<evidence type="ECO:0000313" key="12">
    <source>
        <dbReference type="EMBL" id="CAD7222967.1"/>
    </source>
</evidence>
<dbReference type="Gene3D" id="1.10.238.10">
    <property type="entry name" value="EF-hand"/>
    <property type="match status" value="1"/>
</dbReference>
<dbReference type="GO" id="GO:0005506">
    <property type="term" value="F:iron ion binding"/>
    <property type="evidence" value="ECO:0007669"/>
    <property type="project" value="UniProtKB-UniRule"/>
</dbReference>
<dbReference type="InterPro" id="IPR004843">
    <property type="entry name" value="Calcineurin-like_PHP"/>
</dbReference>
<evidence type="ECO:0000256" key="2">
    <source>
        <dbReference type="ARBA" id="ARBA00008294"/>
    </source>
</evidence>